<evidence type="ECO:0000256" key="2">
    <source>
        <dbReference type="ARBA" id="ARBA00007261"/>
    </source>
</evidence>
<feature type="domain" description="Peptidase M16 N-terminal" evidence="7">
    <location>
        <begin position="38"/>
        <end position="185"/>
    </location>
</feature>
<evidence type="ECO:0000313" key="10">
    <source>
        <dbReference type="Proteomes" id="UP000294933"/>
    </source>
</evidence>
<dbReference type="PANTHER" id="PTHR11851">
    <property type="entry name" value="METALLOPROTEASE"/>
    <property type="match status" value="1"/>
</dbReference>
<dbReference type="GO" id="GO:0005739">
    <property type="term" value="C:mitochondrion"/>
    <property type="evidence" value="ECO:0007669"/>
    <property type="project" value="TreeGrafter"/>
</dbReference>
<evidence type="ECO:0000259" key="8">
    <source>
        <dbReference type="Pfam" id="PF05193"/>
    </source>
</evidence>
<dbReference type="InterPro" id="IPR007863">
    <property type="entry name" value="Peptidase_M16_C"/>
</dbReference>
<dbReference type="InterPro" id="IPR011765">
    <property type="entry name" value="Pept_M16_N"/>
</dbReference>
<dbReference type="InterPro" id="IPR011249">
    <property type="entry name" value="Metalloenz_LuxS/M16"/>
</dbReference>
<evidence type="ECO:0000313" key="9">
    <source>
        <dbReference type="EMBL" id="TDL20967.1"/>
    </source>
</evidence>
<dbReference type="PROSITE" id="PS00143">
    <property type="entry name" value="INSULINASE"/>
    <property type="match status" value="1"/>
</dbReference>
<dbReference type="VEuPathDB" id="FungiDB:BD410DRAFT_750269"/>
<keyword evidence="10" id="KW-1185">Reference proteome</keyword>
<sequence length="532" mass="58416">MRRNAISLARRGFHKRSVHIPQPQNPPVQITTLPNNIRVATESTPGHFSAVGLYVDAGSRYETPSTSGVSHFLDRMAFKSTRTRTDEEMSTAIHALGGQIQCSSSREAIMYQSSHFHQATPQALAVISDTVLNPAFLPEELAAQREAARYEIREINAKPEMILPEVLHQVAYGNETLGNPLLCPEDRIDAIDEGIMRGFMKTWYAPERIVVAGAGMVHEELVELTDKYFSSLKSGTLHTPQIHTQPSTSRPNSVPPHLLPSNTQSPSVIKSLTRAASYLYPNTPTSPSDGPLLPASSYTGGHRFIHNPQSEFNHIYIGFEGVGIHDPDIYTLATIQILLGGGGSFSAGGPGKGMYSRLYTHILNHHPQIDHCESFHHIYTDSSLFGIFASFVPAGTSVTGFGRRQGNSPEQIMAHLVHQFSLLLHANVDAKELLKAKNQLKSSLVMALESRAVEVEDLGRQVLVHNRKIPVTEMCDHIDEVTPDDVRRVAQRVFGTQSAKKATVVTMGREDVGDWQAVLRKYAVGGGKGISM</sequence>
<organism evidence="9 10">
    <name type="scientific">Rickenella mellea</name>
    <dbReference type="NCBI Taxonomy" id="50990"/>
    <lineage>
        <taxon>Eukaryota</taxon>
        <taxon>Fungi</taxon>
        <taxon>Dikarya</taxon>
        <taxon>Basidiomycota</taxon>
        <taxon>Agaricomycotina</taxon>
        <taxon>Agaricomycetes</taxon>
        <taxon>Hymenochaetales</taxon>
        <taxon>Rickenellaceae</taxon>
        <taxon>Rickenella</taxon>
    </lineage>
</organism>
<proteinExistence type="inferred from homology"/>
<dbReference type="InterPro" id="IPR001431">
    <property type="entry name" value="Pept_M16_Zn_BS"/>
</dbReference>
<evidence type="ECO:0000256" key="1">
    <source>
        <dbReference type="ARBA" id="ARBA00002123"/>
    </source>
</evidence>
<feature type="compositionally biased region" description="Polar residues" evidence="6">
    <location>
        <begin position="237"/>
        <end position="252"/>
    </location>
</feature>
<dbReference type="STRING" id="50990.A0A4Y7PZY7"/>
<dbReference type="GO" id="GO:0006627">
    <property type="term" value="P:protein processing involved in protein targeting to mitochondrion"/>
    <property type="evidence" value="ECO:0007669"/>
    <property type="project" value="TreeGrafter"/>
</dbReference>
<dbReference type="OrthoDB" id="277191at2759"/>
<name>A0A4Y7PZY7_9AGAM</name>
<reference evidence="9 10" key="1">
    <citation type="submission" date="2018-06" db="EMBL/GenBank/DDBJ databases">
        <title>A transcriptomic atlas of mushroom development highlights an independent origin of complex multicellularity.</title>
        <authorList>
            <consortium name="DOE Joint Genome Institute"/>
            <person name="Krizsan K."/>
            <person name="Almasi E."/>
            <person name="Merenyi Z."/>
            <person name="Sahu N."/>
            <person name="Viragh M."/>
            <person name="Koszo T."/>
            <person name="Mondo S."/>
            <person name="Kiss B."/>
            <person name="Balint B."/>
            <person name="Kues U."/>
            <person name="Barry K."/>
            <person name="Hegedus J.C."/>
            <person name="Henrissat B."/>
            <person name="Johnson J."/>
            <person name="Lipzen A."/>
            <person name="Ohm R."/>
            <person name="Nagy I."/>
            <person name="Pangilinan J."/>
            <person name="Yan J."/>
            <person name="Xiong Y."/>
            <person name="Grigoriev I.V."/>
            <person name="Hibbett D.S."/>
            <person name="Nagy L.G."/>
        </authorList>
    </citation>
    <scope>NUCLEOTIDE SEQUENCE [LARGE SCALE GENOMIC DNA]</scope>
    <source>
        <strain evidence="9 10">SZMC22713</strain>
    </source>
</reference>
<evidence type="ECO:0000256" key="6">
    <source>
        <dbReference type="SAM" id="MobiDB-lite"/>
    </source>
</evidence>
<evidence type="ECO:0000256" key="5">
    <source>
        <dbReference type="RuleBase" id="RU004447"/>
    </source>
</evidence>
<accession>A0A4Y7PZY7</accession>
<dbReference type="SUPFAM" id="SSF63411">
    <property type="entry name" value="LuxS/MPP-like metallohydrolase"/>
    <property type="match status" value="2"/>
</dbReference>
<dbReference type="PANTHER" id="PTHR11851:SF49">
    <property type="entry name" value="MITOCHONDRIAL-PROCESSING PEPTIDASE SUBUNIT ALPHA"/>
    <property type="match status" value="1"/>
</dbReference>
<dbReference type="InterPro" id="IPR050361">
    <property type="entry name" value="MPP/UQCRC_Complex"/>
</dbReference>
<dbReference type="Pfam" id="PF05193">
    <property type="entry name" value="Peptidase_M16_C"/>
    <property type="match status" value="1"/>
</dbReference>
<comment type="function">
    <text evidence="1">Substrate recognition and binding subunit of the essential mitochondrial processing protease (MPP), which cleaves the mitochondrial sequence off newly imported precursors proteins.</text>
</comment>
<dbReference type="Pfam" id="PF00675">
    <property type="entry name" value="Peptidase_M16"/>
    <property type="match status" value="1"/>
</dbReference>
<dbReference type="FunFam" id="3.30.830.10:FF:000032">
    <property type="entry name" value="Mitochondrial processing peptidase, alpha subunit"/>
    <property type="match status" value="1"/>
</dbReference>
<dbReference type="AlphaFoldDB" id="A0A4Y7PZY7"/>
<dbReference type="Proteomes" id="UP000294933">
    <property type="component" value="Unassembled WGS sequence"/>
</dbReference>
<dbReference type="GO" id="GO:0046872">
    <property type="term" value="F:metal ion binding"/>
    <property type="evidence" value="ECO:0007669"/>
    <property type="project" value="InterPro"/>
</dbReference>
<dbReference type="Gene3D" id="3.30.830.10">
    <property type="entry name" value="Metalloenzyme, LuxS/M16 peptidase-like"/>
    <property type="match status" value="2"/>
</dbReference>
<dbReference type="EMBL" id="ML170184">
    <property type="protein sequence ID" value="TDL20967.1"/>
    <property type="molecule type" value="Genomic_DNA"/>
</dbReference>
<evidence type="ECO:0000256" key="3">
    <source>
        <dbReference type="ARBA" id="ARBA00030006"/>
    </source>
</evidence>
<comment type="similarity">
    <text evidence="2 5">Belongs to the peptidase M16 family.</text>
</comment>
<feature type="region of interest" description="Disordered" evidence="6">
    <location>
        <begin position="237"/>
        <end position="265"/>
    </location>
</feature>
<dbReference type="GO" id="GO:0004222">
    <property type="term" value="F:metalloendopeptidase activity"/>
    <property type="evidence" value="ECO:0007669"/>
    <property type="project" value="InterPro"/>
</dbReference>
<evidence type="ECO:0000259" key="7">
    <source>
        <dbReference type="Pfam" id="PF00675"/>
    </source>
</evidence>
<evidence type="ECO:0000256" key="4">
    <source>
        <dbReference type="ARBA" id="ARBA00032315"/>
    </source>
</evidence>
<feature type="domain" description="Peptidase M16 C-terminal" evidence="8">
    <location>
        <begin position="196"/>
        <end position="440"/>
    </location>
</feature>
<protein>
    <recommendedName>
        <fullName evidence="3">Alpha-MPP</fullName>
    </recommendedName>
    <alternativeName>
        <fullName evidence="4">Inactive zinc metalloprotease alpha</fullName>
    </alternativeName>
</protein>
<gene>
    <name evidence="9" type="ORF">BD410DRAFT_750269</name>
</gene>